<dbReference type="InterPro" id="IPR039374">
    <property type="entry name" value="SIP_fam"/>
</dbReference>
<dbReference type="OrthoDB" id="9814826at2"/>
<dbReference type="CDD" id="cd06193">
    <property type="entry name" value="siderophore_interacting"/>
    <property type="match status" value="1"/>
</dbReference>
<dbReference type="SUPFAM" id="SSF63380">
    <property type="entry name" value="Riboflavin synthase domain-like"/>
    <property type="match status" value="1"/>
</dbReference>
<dbReference type="EMBL" id="SOAW01000002">
    <property type="protein sequence ID" value="TDT31315.1"/>
    <property type="molecule type" value="Genomic_DNA"/>
</dbReference>
<dbReference type="InterPro" id="IPR017927">
    <property type="entry name" value="FAD-bd_FR_type"/>
</dbReference>
<dbReference type="InterPro" id="IPR039261">
    <property type="entry name" value="FNR_nucleotide-bd"/>
</dbReference>
<dbReference type="PROSITE" id="PS51384">
    <property type="entry name" value="FAD_FR"/>
    <property type="match status" value="1"/>
</dbReference>
<dbReference type="Proteomes" id="UP000295371">
    <property type="component" value="Unassembled WGS sequence"/>
</dbReference>
<dbReference type="InterPro" id="IPR013113">
    <property type="entry name" value="SIP_FAD-bd"/>
</dbReference>
<dbReference type="PANTHER" id="PTHR30157">
    <property type="entry name" value="FERRIC REDUCTASE, NADPH-DEPENDENT"/>
    <property type="match status" value="1"/>
</dbReference>
<dbReference type="GO" id="GO:0016491">
    <property type="term" value="F:oxidoreductase activity"/>
    <property type="evidence" value="ECO:0007669"/>
    <property type="project" value="InterPro"/>
</dbReference>
<dbReference type="Pfam" id="PF04954">
    <property type="entry name" value="SIP"/>
    <property type="match status" value="1"/>
</dbReference>
<dbReference type="RefSeq" id="WP_133755602.1">
    <property type="nucleotide sequence ID" value="NZ_SOAW01000002.1"/>
</dbReference>
<dbReference type="Gene3D" id="3.40.50.80">
    <property type="entry name" value="Nucleotide-binding domain of ferredoxin-NADP reductase (FNR) module"/>
    <property type="match status" value="1"/>
</dbReference>
<dbReference type="Pfam" id="PF08021">
    <property type="entry name" value="FAD_binding_9"/>
    <property type="match status" value="1"/>
</dbReference>
<organism evidence="2 3">
    <name type="scientific">Naumannella halotolerans</name>
    <dbReference type="NCBI Taxonomy" id="993414"/>
    <lineage>
        <taxon>Bacteria</taxon>
        <taxon>Bacillati</taxon>
        <taxon>Actinomycetota</taxon>
        <taxon>Actinomycetes</taxon>
        <taxon>Propionibacteriales</taxon>
        <taxon>Propionibacteriaceae</taxon>
        <taxon>Naumannella</taxon>
    </lineage>
</organism>
<protein>
    <submittedName>
        <fullName evidence="2">NADPH-dependent ferric siderophore reductase</fullName>
    </submittedName>
</protein>
<sequence length="297" mass="32376">MSEINLVHRCIVQRATRLSPSFLRIVLGGEGLDGFVTSGVGDEYLRIFFPEPGSTEPVLPAPSGDRGWEYPDGVTPSPMRTYTVRAWDETRRELTIDFVVHDGGIAATWALRAKPGDVVGVNTPHPLYDAPEGIGWQLLVADATGLPAAARLVELAPPGVRTRVVLEVSDEADRVAIDVPAGIDLHLVLGGNGHGPSQLGAIVEAAALPDGPGYIWVAGEAKTTRAVRKLLRHEKALPNGAYKVMGYWTENAEQWRDRYESLPAATKQHLLDMWSDESRDADEIEDDYIAELERLGL</sequence>
<evidence type="ECO:0000259" key="1">
    <source>
        <dbReference type="PROSITE" id="PS51384"/>
    </source>
</evidence>
<accession>A0A4R7J2R3</accession>
<dbReference type="InterPro" id="IPR007037">
    <property type="entry name" value="SIP_rossman_dom"/>
</dbReference>
<dbReference type="InterPro" id="IPR017938">
    <property type="entry name" value="Riboflavin_synthase-like_b-brl"/>
</dbReference>
<keyword evidence="3" id="KW-1185">Reference proteome</keyword>
<evidence type="ECO:0000313" key="2">
    <source>
        <dbReference type="EMBL" id="TDT31315.1"/>
    </source>
</evidence>
<proteinExistence type="predicted"/>
<gene>
    <name evidence="2" type="ORF">CLV29_2731</name>
</gene>
<evidence type="ECO:0000313" key="3">
    <source>
        <dbReference type="Proteomes" id="UP000295371"/>
    </source>
</evidence>
<dbReference type="PANTHER" id="PTHR30157:SF0">
    <property type="entry name" value="NADPH-DEPENDENT FERRIC-CHELATE REDUCTASE"/>
    <property type="match status" value="1"/>
</dbReference>
<dbReference type="Gene3D" id="2.40.30.10">
    <property type="entry name" value="Translation factors"/>
    <property type="match status" value="1"/>
</dbReference>
<feature type="domain" description="FAD-binding FR-type" evidence="1">
    <location>
        <begin position="5"/>
        <end position="131"/>
    </location>
</feature>
<name>A0A4R7J2R3_9ACTN</name>
<dbReference type="AlphaFoldDB" id="A0A4R7J2R3"/>
<comment type="caution">
    <text evidence="2">The sequence shown here is derived from an EMBL/GenBank/DDBJ whole genome shotgun (WGS) entry which is preliminary data.</text>
</comment>
<reference evidence="2 3" key="1">
    <citation type="submission" date="2019-03" db="EMBL/GenBank/DDBJ databases">
        <title>Genomic Encyclopedia of Archaeal and Bacterial Type Strains, Phase II (KMG-II): from individual species to whole genera.</title>
        <authorList>
            <person name="Goeker M."/>
        </authorList>
    </citation>
    <scope>NUCLEOTIDE SEQUENCE [LARGE SCALE GENOMIC DNA]</scope>
    <source>
        <strain evidence="2 3">DSM 24323</strain>
    </source>
</reference>